<dbReference type="Gene3D" id="3.40.630.40">
    <property type="entry name" value="Zn-dependent exopeptidases"/>
    <property type="match status" value="1"/>
</dbReference>
<dbReference type="EMBL" id="CP013099">
    <property type="protein sequence ID" value="ALP53441.1"/>
    <property type="molecule type" value="Genomic_DNA"/>
</dbReference>
<dbReference type="GO" id="GO:0009253">
    <property type="term" value="P:peptidoglycan catabolic process"/>
    <property type="evidence" value="ECO:0007669"/>
    <property type="project" value="InterPro"/>
</dbReference>
<sequence>MTSRYLWLLDNGHGGVIDGLYQTEGKRSPKWDDGAILYEGEFNRSIVNRLIEMLTADRVSYVNIAPELEDISLNERVRRANNYHHQRNCIYVSIHANAGGGTGYEVYTSPGETDSDAVATVFFNEFKNEFPDIRMRADTLDGDVDKEANFYVLTRTRMPAILTENFFMDNEQECRECLMTREGRDRIARAHYAAIMSIEEKGLE</sequence>
<name>A0A0S2TE54_9GAMM</name>
<evidence type="ECO:0000256" key="3">
    <source>
        <dbReference type="ARBA" id="ARBA00022801"/>
    </source>
</evidence>
<evidence type="ECO:0000256" key="2">
    <source>
        <dbReference type="ARBA" id="ARBA00011901"/>
    </source>
</evidence>
<dbReference type="STRING" id="1748243.Tel_09925"/>
<dbReference type="EC" id="3.5.1.28" evidence="2"/>
<organism evidence="5 6">
    <name type="scientific">Candidatus Tenderia electrophaga</name>
    <dbReference type="NCBI Taxonomy" id="1748243"/>
    <lineage>
        <taxon>Bacteria</taxon>
        <taxon>Pseudomonadati</taxon>
        <taxon>Pseudomonadota</taxon>
        <taxon>Gammaproteobacteria</taxon>
        <taxon>Candidatus Tenderiales</taxon>
        <taxon>Candidatus Tenderiaceae</taxon>
        <taxon>Candidatus Tenderia</taxon>
    </lineage>
</organism>
<accession>A0A0S2TE54</accession>
<evidence type="ECO:0000259" key="4">
    <source>
        <dbReference type="SMART" id="SM00646"/>
    </source>
</evidence>
<keyword evidence="6" id="KW-1185">Reference proteome</keyword>
<dbReference type="SMART" id="SM00646">
    <property type="entry name" value="Ami_3"/>
    <property type="match status" value="1"/>
</dbReference>
<dbReference type="PANTHER" id="PTHR30404:SF0">
    <property type="entry name" value="N-ACETYLMURAMOYL-L-ALANINE AMIDASE AMIC"/>
    <property type="match status" value="1"/>
</dbReference>
<dbReference type="GO" id="GO:0030288">
    <property type="term" value="C:outer membrane-bounded periplasmic space"/>
    <property type="evidence" value="ECO:0007669"/>
    <property type="project" value="TreeGrafter"/>
</dbReference>
<dbReference type="GO" id="GO:0008745">
    <property type="term" value="F:N-acetylmuramoyl-L-alanine amidase activity"/>
    <property type="evidence" value="ECO:0007669"/>
    <property type="project" value="UniProtKB-EC"/>
</dbReference>
<dbReference type="Pfam" id="PF01520">
    <property type="entry name" value="Amidase_3"/>
    <property type="match status" value="1"/>
</dbReference>
<reference evidence="5" key="1">
    <citation type="submission" date="2015-10" db="EMBL/GenBank/DDBJ databases">
        <title>Description of Candidatus Tenderia electrophaga gen. nov, sp. nov., an Uncultivated Electroautotroph from a Biocathode Enrichment.</title>
        <authorList>
            <person name="Eddie B.J."/>
            <person name="Malanoski A.P."/>
            <person name="Wang Z."/>
            <person name="Hall R.J."/>
            <person name="Oh S.D."/>
            <person name="Heiner C."/>
            <person name="Lin B."/>
            <person name="Strycharz-Glaven S.M."/>
        </authorList>
    </citation>
    <scope>NUCLEOTIDE SEQUENCE [LARGE SCALE GENOMIC DNA]</scope>
    <source>
        <strain evidence="5">NRL1</strain>
    </source>
</reference>
<dbReference type="KEGG" id="tee:Tel_09925"/>
<keyword evidence="3 5" id="KW-0378">Hydrolase</keyword>
<dbReference type="PANTHER" id="PTHR30404">
    <property type="entry name" value="N-ACETYLMURAMOYL-L-ALANINE AMIDASE"/>
    <property type="match status" value="1"/>
</dbReference>
<protein>
    <recommendedName>
        <fullName evidence="2">N-acetylmuramoyl-L-alanine amidase</fullName>
        <ecNumber evidence="2">3.5.1.28</ecNumber>
    </recommendedName>
</protein>
<dbReference type="InterPro" id="IPR002508">
    <property type="entry name" value="MurNAc-LAA_cat"/>
</dbReference>
<evidence type="ECO:0000256" key="1">
    <source>
        <dbReference type="ARBA" id="ARBA00001561"/>
    </source>
</evidence>
<dbReference type="InterPro" id="IPR050695">
    <property type="entry name" value="N-acetylmuramoyl_amidase_3"/>
</dbReference>
<proteinExistence type="predicted"/>
<dbReference type="AlphaFoldDB" id="A0A0S2TE54"/>
<feature type="domain" description="MurNAc-LAA" evidence="4">
    <location>
        <begin position="77"/>
        <end position="196"/>
    </location>
</feature>
<evidence type="ECO:0000313" key="5">
    <source>
        <dbReference type="EMBL" id="ALP53441.1"/>
    </source>
</evidence>
<dbReference type="CDD" id="cd02696">
    <property type="entry name" value="MurNAc-LAA"/>
    <property type="match status" value="1"/>
</dbReference>
<gene>
    <name evidence="5" type="ORF">Tel_09925</name>
</gene>
<dbReference type="Proteomes" id="UP000055136">
    <property type="component" value="Chromosome"/>
</dbReference>
<comment type="catalytic activity">
    <reaction evidence="1">
        <text>Hydrolyzes the link between N-acetylmuramoyl residues and L-amino acid residues in certain cell-wall glycopeptides.</text>
        <dbReference type="EC" id="3.5.1.28"/>
    </reaction>
</comment>
<evidence type="ECO:0000313" key="6">
    <source>
        <dbReference type="Proteomes" id="UP000055136"/>
    </source>
</evidence>
<dbReference type="SUPFAM" id="SSF53187">
    <property type="entry name" value="Zn-dependent exopeptidases"/>
    <property type="match status" value="1"/>
</dbReference>